<keyword evidence="5" id="KW-0325">Glycoprotein</keyword>
<dbReference type="EMBL" id="VJMH01000029">
    <property type="protein sequence ID" value="KAF0720118.1"/>
    <property type="molecule type" value="Genomic_DNA"/>
</dbReference>
<evidence type="ECO:0000256" key="7">
    <source>
        <dbReference type="SAM" id="MobiDB-lite"/>
    </source>
</evidence>
<proteinExistence type="inferred from homology"/>
<evidence type="ECO:0000256" key="1">
    <source>
        <dbReference type="ARBA" id="ARBA00001973"/>
    </source>
</evidence>
<keyword evidence="3" id="KW-0186">Copper</keyword>
<dbReference type="InterPro" id="IPR004302">
    <property type="entry name" value="Cellulose/chitin-bd_N"/>
</dbReference>
<keyword evidence="2" id="KW-0479">Metal-binding</keyword>
<evidence type="ECO:0000313" key="9">
    <source>
        <dbReference type="EMBL" id="KAF0720118.1"/>
    </source>
</evidence>
<reference evidence="9" key="1">
    <citation type="submission" date="2019-06" db="EMBL/GenBank/DDBJ databases">
        <title>Genomics analysis of Aphanomyces spp. identifies a new class of oomycete effector associated with host adaptation.</title>
        <authorList>
            <person name="Gaulin E."/>
        </authorList>
    </citation>
    <scope>NUCLEOTIDE SEQUENCE</scope>
    <source>
        <strain evidence="9">CBS 578.67</strain>
    </source>
</reference>
<dbReference type="GO" id="GO:0046872">
    <property type="term" value="F:metal ion binding"/>
    <property type="evidence" value="ECO:0007669"/>
    <property type="project" value="UniProtKB-KW"/>
</dbReference>
<evidence type="ECO:0000256" key="6">
    <source>
        <dbReference type="ARBA" id="ARBA00034311"/>
    </source>
</evidence>
<dbReference type="PANTHER" id="PTHR36575">
    <property type="entry name" value="BINDING PROTEIN, PUTATIVE (AFU_ORTHOLOGUE AFUA_1G14430)-RELATED"/>
    <property type="match status" value="1"/>
</dbReference>
<dbReference type="PANTHER" id="PTHR36575:SF2">
    <property type="entry name" value="CHITIN-BINDING TYPE-4 DOMAIN-CONTAINING PROTEIN-RELATED"/>
    <property type="match status" value="1"/>
</dbReference>
<evidence type="ECO:0000259" key="8">
    <source>
        <dbReference type="Pfam" id="PF03067"/>
    </source>
</evidence>
<feature type="non-terminal residue" evidence="9">
    <location>
        <position position="1"/>
    </location>
</feature>
<name>A0A6A4ZTW2_9STRA</name>
<evidence type="ECO:0000256" key="4">
    <source>
        <dbReference type="ARBA" id="ARBA00023157"/>
    </source>
</evidence>
<dbReference type="Pfam" id="PF03067">
    <property type="entry name" value="LPMO_10"/>
    <property type="match status" value="1"/>
</dbReference>
<dbReference type="OrthoDB" id="64893at2759"/>
<dbReference type="AlphaFoldDB" id="A0A6A4ZTW2"/>
<accession>A0A6A4ZTW2</accession>
<comment type="cofactor">
    <cofactor evidence="1">
        <name>Cu(2+)</name>
        <dbReference type="ChEBI" id="CHEBI:29036"/>
    </cofactor>
</comment>
<protein>
    <recommendedName>
        <fullName evidence="8">Chitin-binding type-4 domain-containing protein</fullName>
    </recommendedName>
</protein>
<evidence type="ECO:0000256" key="2">
    <source>
        <dbReference type="ARBA" id="ARBA00022723"/>
    </source>
</evidence>
<comment type="similarity">
    <text evidence="6">Belongs to the polysaccharide monooxygenase AA13 family.</text>
</comment>
<feature type="compositionally biased region" description="Low complexity" evidence="7">
    <location>
        <begin position="127"/>
        <end position="158"/>
    </location>
</feature>
<feature type="domain" description="Chitin-binding type-4" evidence="8">
    <location>
        <begin position="6"/>
        <end position="112"/>
    </location>
</feature>
<feature type="compositionally biased region" description="Pro residues" evidence="7">
    <location>
        <begin position="159"/>
        <end position="183"/>
    </location>
</feature>
<dbReference type="InterPro" id="IPR052282">
    <property type="entry name" value="Starch-active_LPMO"/>
</dbReference>
<sequence length="224" mass="23878">VIAGCYAPGATIPIQVQLTANHKGYFTFAVCKLNGKKDMETEACFTNMTQPDGTQNWPVPEGNIVFTVPYVLPAGLTCEGDSHCVLRWWYIAGNSPGTSFLDEQLIWNCADIYISSNCGGPSPPTTTPTQSVTPTPITSSPPATPSPVTSRPPVTTPVTPSPPVTPPPVTPSPPVTPTPPTPTTDPSDKCNGNHNTCYWPLTQQTLPYSKLECLSFGGAFIWCP</sequence>
<feature type="region of interest" description="Disordered" evidence="7">
    <location>
        <begin position="120"/>
        <end position="189"/>
    </location>
</feature>
<evidence type="ECO:0000256" key="3">
    <source>
        <dbReference type="ARBA" id="ARBA00023008"/>
    </source>
</evidence>
<evidence type="ECO:0000256" key="5">
    <source>
        <dbReference type="ARBA" id="ARBA00023180"/>
    </source>
</evidence>
<comment type="caution">
    <text evidence="9">The sequence shown here is derived from an EMBL/GenBank/DDBJ whole genome shotgun (WGS) entry which is preliminary data.</text>
</comment>
<gene>
    <name evidence="9" type="ORF">As57867_000529</name>
</gene>
<organism evidence="9">
    <name type="scientific">Aphanomyces stellatus</name>
    <dbReference type="NCBI Taxonomy" id="120398"/>
    <lineage>
        <taxon>Eukaryota</taxon>
        <taxon>Sar</taxon>
        <taxon>Stramenopiles</taxon>
        <taxon>Oomycota</taxon>
        <taxon>Saprolegniomycetes</taxon>
        <taxon>Saprolegniales</taxon>
        <taxon>Verrucalvaceae</taxon>
        <taxon>Aphanomyces</taxon>
    </lineage>
</organism>
<keyword evidence="4" id="KW-1015">Disulfide bond</keyword>